<feature type="transmembrane region" description="Helical" evidence="5">
    <location>
        <begin position="200"/>
        <end position="218"/>
    </location>
</feature>
<evidence type="ECO:0000256" key="4">
    <source>
        <dbReference type="ARBA" id="ARBA00023136"/>
    </source>
</evidence>
<keyword evidence="4 5" id="KW-0472">Membrane</keyword>
<evidence type="ECO:0000313" key="7">
    <source>
        <dbReference type="Proteomes" id="UP000053528"/>
    </source>
</evidence>
<dbReference type="Proteomes" id="UP000053528">
    <property type="component" value="Unassembled WGS sequence"/>
</dbReference>
<protein>
    <recommendedName>
        <fullName evidence="8">Multidrug DMT transporter permease</fullName>
    </recommendedName>
</protein>
<name>A0A095YCT2_9MICC</name>
<comment type="caution">
    <text evidence="6">The sequence shown here is derived from an EMBL/GenBank/DDBJ whole genome shotgun (WGS) entry which is preliminary data.</text>
</comment>
<evidence type="ECO:0008006" key="8">
    <source>
        <dbReference type="Google" id="ProtNLM"/>
    </source>
</evidence>
<dbReference type="SUPFAM" id="SSF103481">
    <property type="entry name" value="Multidrug resistance efflux transporter EmrE"/>
    <property type="match status" value="1"/>
</dbReference>
<dbReference type="PANTHER" id="PTHR40761:SF1">
    <property type="entry name" value="CONSERVED INTEGRAL MEMBRANE ALANINE VALINE AND LEUCINE RICH PROTEIN-RELATED"/>
    <property type="match status" value="1"/>
</dbReference>
<evidence type="ECO:0000256" key="5">
    <source>
        <dbReference type="SAM" id="Phobius"/>
    </source>
</evidence>
<dbReference type="PANTHER" id="PTHR40761">
    <property type="entry name" value="CONSERVED INTEGRAL MEMBRANE ALANINE VALINE AND LEUCINE RICH PROTEIN-RELATED"/>
    <property type="match status" value="1"/>
</dbReference>
<feature type="transmembrane region" description="Helical" evidence="5">
    <location>
        <begin position="135"/>
        <end position="155"/>
    </location>
</feature>
<dbReference type="InterPro" id="IPR037185">
    <property type="entry name" value="EmrE-like"/>
</dbReference>
<accession>A0A095YCT2</accession>
<dbReference type="GO" id="GO:0015095">
    <property type="term" value="F:magnesium ion transmembrane transporter activity"/>
    <property type="evidence" value="ECO:0007669"/>
    <property type="project" value="InterPro"/>
</dbReference>
<evidence type="ECO:0000256" key="2">
    <source>
        <dbReference type="ARBA" id="ARBA00022692"/>
    </source>
</evidence>
<evidence type="ECO:0000313" key="6">
    <source>
        <dbReference type="EMBL" id="KGF19906.1"/>
    </source>
</evidence>
<dbReference type="InterPro" id="IPR008521">
    <property type="entry name" value="Mg_trans_NIPA"/>
</dbReference>
<feature type="transmembrane region" description="Helical" evidence="5">
    <location>
        <begin position="258"/>
        <end position="278"/>
    </location>
</feature>
<dbReference type="EMBL" id="JRNH01000023">
    <property type="protein sequence ID" value="KGF19906.1"/>
    <property type="molecule type" value="Genomic_DNA"/>
</dbReference>
<comment type="subcellular location">
    <subcellularLocation>
        <location evidence="1">Membrane</location>
        <topology evidence="1">Multi-pass membrane protein</topology>
    </subcellularLocation>
</comment>
<proteinExistence type="predicted"/>
<dbReference type="AlphaFoldDB" id="A0A095YCT2"/>
<feature type="transmembrane region" description="Helical" evidence="5">
    <location>
        <begin position="230"/>
        <end position="252"/>
    </location>
</feature>
<dbReference type="Pfam" id="PF05653">
    <property type="entry name" value="Mg_trans_NIPA"/>
    <property type="match status" value="1"/>
</dbReference>
<sequence>MVWLAVTAALVSAAFLALGTQRQAAAVRNAHGREVSGRQILEMLKNRTWLIGLLLMITGVVLNVVALSLAPLTVVQPLGAVALVLTTIINSWDRKIRINGATWRAITVCTIGAIGFVLLAIKATHETFVTGNQRVLIIILLGISSLILAILALVHRRHKGGAIFYIVGAGILFGFTAVLVRTIAVTFLHWDPEMTWWKQVPWGAMIAIVIVGIMGQYFNQHAYASGPPELVVAGLTVIDPMVGVLIGVIILGELMPGLPWYIALGMIAAGVIAIIGVLQLSRHHPDSVAPERTEVR</sequence>
<feature type="transmembrane region" description="Helical" evidence="5">
    <location>
        <begin position="101"/>
        <end position="123"/>
    </location>
</feature>
<keyword evidence="3 5" id="KW-1133">Transmembrane helix</keyword>
<dbReference type="NCBIfam" id="NF038012">
    <property type="entry name" value="DMT_1"/>
    <property type="match status" value="1"/>
</dbReference>
<feature type="transmembrane region" description="Helical" evidence="5">
    <location>
        <begin position="48"/>
        <end position="70"/>
    </location>
</feature>
<feature type="transmembrane region" description="Helical" evidence="5">
    <location>
        <begin position="162"/>
        <end position="188"/>
    </location>
</feature>
<evidence type="ECO:0000256" key="3">
    <source>
        <dbReference type="ARBA" id="ARBA00022989"/>
    </source>
</evidence>
<keyword evidence="2 5" id="KW-0812">Transmembrane</keyword>
<dbReference type="GO" id="GO:0016020">
    <property type="term" value="C:membrane"/>
    <property type="evidence" value="ECO:0007669"/>
    <property type="project" value="UniProtKB-SubCell"/>
</dbReference>
<dbReference type="RefSeq" id="WP_035756882.1">
    <property type="nucleotide sequence ID" value="NZ_JRNH01000023.1"/>
</dbReference>
<organism evidence="6 7">
    <name type="scientific">Pseudoglutamicibacter albus DNF00011</name>
    <dbReference type="NCBI Taxonomy" id="1401063"/>
    <lineage>
        <taxon>Bacteria</taxon>
        <taxon>Bacillati</taxon>
        <taxon>Actinomycetota</taxon>
        <taxon>Actinomycetes</taxon>
        <taxon>Micrococcales</taxon>
        <taxon>Micrococcaceae</taxon>
        <taxon>Pseudoglutamicibacter</taxon>
    </lineage>
</organism>
<evidence type="ECO:0000256" key="1">
    <source>
        <dbReference type="ARBA" id="ARBA00004141"/>
    </source>
</evidence>
<gene>
    <name evidence="6" type="ORF">HMPREF2128_07995</name>
</gene>
<reference evidence="6 7" key="1">
    <citation type="submission" date="2014-07" db="EMBL/GenBank/DDBJ databases">
        <authorList>
            <person name="McCorrison J."/>
            <person name="Sanka R."/>
            <person name="Torralba M."/>
            <person name="Gillis M."/>
            <person name="Haft D.H."/>
            <person name="Methe B."/>
            <person name="Sutton G."/>
            <person name="Nelson K.E."/>
        </authorList>
    </citation>
    <scope>NUCLEOTIDE SEQUENCE [LARGE SCALE GENOMIC DNA]</scope>
    <source>
        <strain evidence="6 7">DNF00011</strain>
    </source>
</reference>